<sequence>MSEISKAITTLTVQPIEALSDQSTWELQNIQVAYRLNEKKNNLQWSQVVKMFLKGKGKLSTCSAPDQSRVIRKFQNWDEDNFMIMSWLWNLMLPEISSTCIFFSMAKEVWDAVRVQILGKEDLPSLNETISMIRVEEERRGVMMNETPIAESSVLLSTARNLKNSGMEHQPGANN</sequence>
<name>A0A438HPV7_VITVI</name>
<comment type="caution">
    <text evidence="1">The sequence shown here is derived from an EMBL/GenBank/DDBJ whole genome shotgun (WGS) entry which is preliminary data.</text>
</comment>
<accession>A0A438HPV7</accession>
<dbReference type="Proteomes" id="UP000288805">
    <property type="component" value="Unassembled WGS sequence"/>
</dbReference>
<protein>
    <recommendedName>
        <fullName evidence="3">Retrotransposon Copia-like N-terminal domain-containing protein</fullName>
    </recommendedName>
</protein>
<dbReference type="AlphaFoldDB" id="A0A438HPV7"/>
<gene>
    <name evidence="1" type="ORF">CK203_042148</name>
</gene>
<dbReference type="EMBL" id="QGNW01000193">
    <property type="protein sequence ID" value="RVW86493.1"/>
    <property type="molecule type" value="Genomic_DNA"/>
</dbReference>
<evidence type="ECO:0008006" key="3">
    <source>
        <dbReference type="Google" id="ProtNLM"/>
    </source>
</evidence>
<evidence type="ECO:0000313" key="1">
    <source>
        <dbReference type="EMBL" id="RVW86493.1"/>
    </source>
</evidence>
<evidence type="ECO:0000313" key="2">
    <source>
        <dbReference type="Proteomes" id="UP000288805"/>
    </source>
</evidence>
<organism evidence="1 2">
    <name type="scientific">Vitis vinifera</name>
    <name type="common">Grape</name>
    <dbReference type="NCBI Taxonomy" id="29760"/>
    <lineage>
        <taxon>Eukaryota</taxon>
        <taxon>Viridiplantae</taxon>
        <taxon>Streptophyta</taxon>
        <taxon>Embryophyta</taxon>
        <taxon>Tracheophyta</taxon>
        <taxon>Spermatophyta</taxon>
        <taxon>Magnoliopsida</taxon>
        <taxon>eudicotyledons</taxon>
        <taxon>Gunneridae</taxon>
        <taxon>Pentapetalae</taxon>
        <taxon>rosids</taxon>
        <taxon>Vitales</taxon>
        <taxon>Vitaceae</taxon>
        <taxon>Viteae</taxon>
        <taxon>Vitis</taxon>
    </lineage>
</organism>
<proteinExistence type="predicted"/>
<reference evidence="1 2" key="1">
    <citation type="journal article" date="2018" name="PLoS Genet.">
        <title>Population sequencing reveals clonal diversity and ancestral inbreeding in the grapevine cultivar Chardonnay.</title>
        <authorList>
            <person name="Roach M.J."/>
            <person name="Johnson D.L."/>
            <person name="Bohlmann J."/>
            <person name="van Vuuren H.J."/>
            <person name="Jones S.J."/>
            <person name="Pretorius I.S."/>
            <person name="Schmidt S.A."/>
            <person name="Borneman A.R."/>
        </authorList>
    </citation>
    <scope>NUCLEOTIDE SEQUENCE [LARGE SCALE GENOMIC DNA]</scope>
    <source>
        <strain evidence="2">cv. Chardonnay</strain>
        <tissue evidence="1">Leaf</tissue>
    </source>
</reference>